<feature type="chain" id="PRO_5035824283" evidence="7">
    <location>
        <begin position="25"/>
        <end position="1779"/>
    </location>
</feature>
<dbReference type="SUPFAM" id="SSF57625">
    <property type="entry name" value="Invertebrate chitin-binding proteins"/>
    <property type="match status" value="11"/>
</dbReference>
<feature type="compositionally biased region" description="Polar residues" evidence="6">
    <location>
        <begin position="1234"/>
        <end position="1246"/>
    </location>
</feature>
<feature type="domain" description="Chitin-binding type-2" evidence="8">
    <location>
        <begin position="1696"/>
        <end position="1759"/>
    </location>
</feature>
<feature type="signal peptide" evidence="7">
    <location>
        <begin position="1"/>
        <end position="24"/>
    </location>
</feature>
<feature type="domain" description="Chitin-binding type-2" evidence="8">
    <location>
        <begin position="54"/>
        <end position="116"/>
    </location>
</feature>
<keyword evidence="3" id="KW-0677">Repeat</keyword>
<feature type="domain" description="Chitin-binding type-2" evidence="8">
    <location>
        <begin position="674"/>
        <end position="734"/>
    </location>
</feature>
<dbReference type="Pfam" id="PF01607">
    <property type="entry name" value="CBM_14"/>
    <property type="match status" value="10"/>
</dbReference>
<feature type="compositionally biased region" description="Polar residues" evidence="6">
    <location>
        <begin position="139"/>
        <end position="152"/>
    </location>
</feature>
<dbReference type="InterPro" id="IPR002557">
    <property type="entry name" value="Chitin-bd_dom"/>
</dbReference>
<feature type="compositionally biased region" description="Low complexity" evidence="6">
    <location>
        <begin position="1223"/>
        <end position="1233"/>
    </location>
</feature>
<evidence type="ECO:0000313" key="9">
    <source>
        <dbReference type="EMBL" id="CAH2235258.1"/>
    </source>
</evidence>
<evidence type="ECO:0000256" key="6">
    <source>
        <dbReference type="SAM" id="MobiDB-lite"/>
    </source>
</evidence>
<proteinExistence type="predicted"/>
<feature type="region of interest" description="Disordered" evidence="6">
    <location>
        <begin position="622"/>
        <end position="645"/>
    </location>
</feature>
<dbReference type="FunFam" id="2.170.140.10:FF:000006">
    <property type="entry name" value="Mucin related 89F, isoform B"/>
    <property type="match status" value="8"/>
</dbReference>
<dbReference type="Proteomes" id="UP000838756">
    <property type="component" value="Unassembled WGS sequence"/>
</dbReference>
<dbReference type="PANTHER" id="PTHR23301">
    <property type="entry name" value="CHITIN BINDING PERITROPHIN-A"/>
    <property type="match status" value="1"/>
</dbReference>
<dbReference type="InterPro" id="IPR051940">
    <property type="entry name" value="Chitin_bind-dev_reg"/>
</dbReference>
<comment type="caution">
    <text evidence="9">The sequence shown here is derived from an EMBL/GenBank/DDBJ whole genome shotgun (WGS) entry which is preliminary data.</text>
</comment>
<feature type="domain" description="Chitin-binding type-2" evidence="8">
    <location>
        <begin position="425"/>
        <end position="485"/>
    </location>
</feature>
<feature type="compositionally biased region" description="Basic and acidic residues" evidence="6">
    <location>
        <begin position="119"/>
        <end position="135"/>
    </location>
</feature>
<keyword evidence="10" id="KW-1185">Reference proteome</keyword>
<feature type="domain" description="Chitin-binding type-2" evidence="8">
    <location>
        <begin position="1610"/>
        <end position="1671"/>
    </location>
</feature>
<reference evidence="9" key="1">
    <citation type="submission" date="2022-03" db="EMBL/GenBank/DDBJ databases">
        <authorList>
            <person name="Lindestad O."/>
        </authorList>
    </citation>
    <scope>NUCLEOTIDE SEQUENCE</scope>
</reference>
<feature type="domain" description="Chitin-binding type-2" evidence="8">
    <location>
        <begin position="1038"/>
        <end position="1098"/>
    </location>
</feature>
<feature type="region of interest" description="Disordered" evidence="6">
    <location>
        <begin position="781"/>
        <end position="800"/>
    </location>
</feature>
<keyword evidence="5" id="KW-0325">Glycoprotein</keyword>
<gene>
    <name evidence="9" type="primary">jg20633</name>
    <name evidence="9" type="ORF">PAEG_LOCUS12928</name>
</gene>
<feature type="compositionally biased region" description="Polar residues" evidence="6">
    <location>
        <begin position="631"/>
        <end position="640"/>
    </location>
</feature>
<evidence type="ECO:0000256" key="1">
    <source>
        <dbReference type="ARBA" id="ARBA00022669"/>
    </source>
</evidence>
<feature type="region of interest" description="Disordered" evidence="6">
    <location>
        <begin position="310"/>
        <end position="358"/>
    </location>
</feature>
<evidence type="ECO:0000256" key="5">
    <source>
        <dbReference type="ARBA" id="ARBA00023180"/>
    </source>
</evidence>
<feature type="domain" description="Chitin-binding type-2" evidence="8">
    <location>
        <begin position="233"/>
        <end position="295"/>
    </location>
</feature>
<evidence type="ECO:0000313" key="10">
    <source>
        <dbReference type="Proteomes" id="UP000838756"/>
    </source>
</evidence>
<feature type="compositionally biased region" description="Low complexity" evidence="6">
    <location>
        <begin position="1258"/>
        <end position="1270"/>
    </location>
</feature>
<name>A0A8S4REG7_9NEOP</name>
<dbReference type="InterPro" id="IPR036508">
    <property type="entry name" value="Chitin-bd_dom_sf"/>
</dbReference>
<sequence>MKIPVRKSCLSLIVLSALVEVIRANENANSSEEVRKGRVNGRIVKLYSGYKPDPVLCTEDGFKADPVQCSVFYRCLKSSSGKFTVFKFQCGPGTVYDPETEVCNHPSSAKRSECGGIKSHVERDNENENEIEQHELPSPISTNSPVYTSDSNKNTYEAPINPNLSSSSIFITSAENAFINLLTTSSTPYQVGTNNKEVEDINKILVTYPRTDNKNTTQQKTSSTTMFQILENRQACTSEGFMGDSENCKTFYRCVSNLRGGFIRYEFQCSDPTVWDDYMQSCNHPWAVRNGRCGRGDINNENHEEASNILNDAPLDLTDVNSGATHPEISNRNSSEKRKKNESSANYGDQLSNFDGNSIEKNQINSESQFNQPTKVVDKNGETDEIINIDDINNNYNFGQKLQATDFTNKFAENSAPQYTGMERHFICTHSGFFGDYNDCQKFYRCVENGKGSFKKYEFTCSEGTVWDKKLESCNYAWAVKECGGTSTVDSLTAALSTTSTSTSDYALSETGDNGYTNQVKQEHEPPTTITVNTPVSLISTTEASKDIGTDCTTTGFIGDMNDCKKFYRCVDNGRGTFTKYEYKCGDGTLWDQSIEACNHAWAVNTCKIVLSSSTIRTTSVSAAQQTSTTERLIQPTTPDKSQDYNEAYGPQDVTPLDPGINLHSTLAPMISQKTNCESTGFIGDTNDCKKFYRCVNNGQRGFIKYEFFCGEGTVWDPEIQACNHAWAVKHCGTSIPLKNEVPSSSVPNIHTPTNTPAEGTTTAISSIKTTTTVSEEISEYDSGYGQQQSVSTKRPDIDSDTTTLKQIHSQSNKCEVSGFIGDVDNCNKFFRCVDNGNGGFIRHEFSCGEGTLWDPEIEACNHAWAVKNCGGSMPAKENILTSSTTNLNIVESNNEYVTQNNMDSESTTPYSHFQTTAISNINENKECTTNGFMSDKSDCKKFYRCIDSGNGKYTRYDFTCGEGTLWDPQMNACNHAWAVKGCKNSNVSDISAKPTSNPSSGVIIDQTTQTHPHSNNYMETTIPPSSSASSISVTNPSKECESSGFMNDVNDCQKFYRCVDNGNGGFVKHEFMCGTETVWDSEIEACNHKWAVANCGNGTAWDANTQSCNHLNTVEACKKSPNIPEINPIYDEQSDKESDITKTTTLATTSTTDDLKQNICKEEGYFGDKNNCKNFYRCVHDQDGYTKYDFTCGDGTIWDQDIIACNHPYDVKSPSCRANTESTLPTSTISTSPAVISTTTASNNEAPLPSTETEKPASASSEAVSNNNETKPNCNNSTIENNKNDSKNFTCTKAGFYSDPNNCKKFYRCVDWENNGQKFSIYHFDCADGTIWDPALETCNHEDSVYPPRNCNGTKQQNENTTGTSLTTEQTTTTSYQSESTTTSSKPTKTTTQSTTTTERTTTKAPTTQTSTTKKPPTQSSTTKQSTTQSSTTEESTKQSSTTEESTTHSTSTEESTTQSTTEVTTTQQTTVGTSTTNEQSTQPVSTTTETDQDQTTKSSTFQSTNEDTTTLEPSTTTTQMTTSTTDQTSTTTEQSTSTVETSSASTTEPSTTTTQMTTSTTDETSTTTEQSTSTVETSSASTTESNQESSTEQSNNHECPDTADDQSLYVCPTSFKRHPKYCNLFYQCTEDNDSHELKIAVFNCPNNTIYDESKIQCVEKEKSSKKCNGQISQKYRVKRLGAAHYDQFIATKESMACRNSGHFPFEKHTECSSSLLKCELTKSGKLRGFVYRCPEGFVYWNISRRCEPITKVRDCKRSSYPWKRRYDIPLEKFNIAS</sequence>
<dbReference type="PANTHER" id="PTHR23301:SF110">
    <property type="entry name" value="LD43683P-RELATED"/>
    <property type="match status" value="1"/>
</dbReference>
<dbReference type="SMART" id="SM00494">
    <property type="entry name" value="ChtBD2"/>
    <property type="match status" value="12"/>
</dbReference>
<dbReference type="EMBL" id="CAKXAJ010025119">
    <property type="protein sequence ID" value="CAH2235258.1"/>
    <property type="molecule type" value="Genomic_DNA"/>
</dbReference>
<evidence type="ECO:0000256" key="7">
    <source>
        <dbReference type="SAM" id="SignalP"/>
    </source>
</evidence>
<evidence type="ECO:0000256" key="4">
    <source>
        <dbReference type="ARBA" id="ARBA00023157"/>
    </source>
</evidence>
<feature type="domain" description="Chitin-binding type-2" evidence="8">
    <location>
        <begin position="1289"/>
        <end position="1354"/>
    </location>
</feature>
<dbReference type="OrthoDB" id="6020543at2759"/>
<keyword evidence="2 7" id="KW-0732">Signal</keyword>
<dbReference type="GO" id="GO:0005576">
    <property type="term" value="C:extracellular region"/>
    <property type="evidence" value="ECO:0007669"/>
    <property type="project" value="InterPro"/>
</dbReference>
<feature type="region of interest" description="Disordered" evidence="6">
    <location>
        <begin position="106"/>
        <end position="152"/>
    </location>
</feature>
<feature type="compositionally biased region" description="Polar residues" evidence="6">
    <location>
        <begin position="345"/>
        <end position="358"/>
    </location>
</feature>
<feature type="compositionally biased region" description="Polar residues" evidence="6">
    <location>
        <begin position="1352"/>
        <end position="1361"/>
    </location>
</feature>
<feature type="compositionally biased region" description="Polar residues" evidence="6">
    <location>
        <begin position="1271"/>
        <end position="1282"/>
    </location>
</feature>
<dbReference type="Gene3D" id="2.170.140.10">
    <property type="entry name" value="Chitin binding domain"/>
    <property type="match status" value="10"/>
</dbReference>
<feature type="region of interest" description="Disordered" evidence="6">
    <location>
        <begin position="1350"/>
        <end position="1605"/>
    </location>
</feature>
<evidence type="ECO:0000256" key="2">
    <source>
        <dbReference type="ARBA" id="ARBA00022729"/>
    </source>
</evidence>
<dbReference type="PROSITE" id="PS50940">
    <property type="entry name" value="CHIT_BIND_II"/>
    <property type="match status" value="12"/>
</dbReference>
<keyword evidence="1" id="KW-0147">Chitin-binding</keyword>
<feature type="region of interest" description="Disordered" evidence="6">
    <location>
        <begin position="1223"/>
        <end position="1282"/>
    </location>
</feature>
<keyword evidence="4" id="KW-1015">Disulfide bond</keyword>
<organism evidence="9 10">
    <name type="scientific">Pararge aegeria aegeria</name>
    <dbReference type="NCBI Taxonomy" id="348720"/>
    <lineage>
        <taxon>Eukaryota</taxon>
        <taxon>Metazoa</taxon>
        <taxon>Ecdysozoa</taxon>
        <taxon>Arthropoda</taxon>
        <taxon>Hexapoda</taxon>
        <taxon>Insecta</taxon>
        <taxon>Pterygota</taxon>
        <taxon>Neoptera</taxon>
        <taxon>Endopterygota</taxon>
        <taxon>Lepidoptera</taxon>
        <taxon>Glossata</taxon>
        <taxon>Ditrysia</taxon>
        <taxon>Papilionoidea</taxon>
        <taxon>Nymphalidae</taxon>
        <taxon>Satyrinae</taxon>
        <taxon>Satyrini</taxon>
        <taxon>Parargina</taxon>
        <taxon>Pararge</taxon>
    </lineage>
</organism>
<feature type="domain" description="Chitin-binding type-2" evidence="8">
    <location>
        <begin position="812"/>
        <end position="872"/>
    </location>
</feature>
<accession>A0A8S4REG7</accession>
<feature type="compositionally biased region" description="Low complexity" evidence="6">
    <location>
        <begin position="1362"/>
        <end position="1596"/>
    </location>
</feature>
<feature type="domain" description="Chitin-binding type-2" evidence="8">
    <location>
        <begin position="549"/>
        <end position="609"/>
    </location>
</feature>
<evidence type="ECO:0000259" key="8">
    <source>
        <dbReference type="PROSITE" id="PS50940"/>
    </source>
</evidence>
<feature type="domain" description="Chitin-binding type-2" evidence="8">
    <location>
        <begin position="1158"/>
        <end position="1219"/>
    </location>
</feature>
<evidence type="ECO:0000256" key="3">
    <source>
        <dbReference type="ARBA" id="ARBA00022737"/>
    </source>
</evidence>
<feature type="domain" description="Chitin-binding type-2" evidence="8">
    <location>
        <begin position="925"/>
        <end position="985"/>
    </location>
</feature>
<dbReference type="GO" id="GO:0008061">
    <property type="term" value="F:chitin binding"/>
    <property type="evidence" value="ECO:0007669"/>
    <property type="project" value="UniProtKB-KW"/>
</dbReference>
<protein>
    <submittedName>
        <fullName evidence="9">Jg20633 protein</fullName>
    </submittedName>
</protein>